<comment type="caution">
    <text evidence="2">The sequence shown here is derived from an EMBL/GenBank/DDBJ whole genome shotgun (WGS) entry which is preliminary data.</text>
</comment>
<name>A0AAV7T169_PLEWA</name>
<organism evidence="2 3">
    <name type="scientific">Pleurodeles waltl</name>
    <name type="common">Iberian ribbed newt</name>
    <dbReference type="NCBI Taxonomy" id="8319"/>
    <lineage>
        <taxon>Eukaryota</taxon>
        <taxon>Metazoa</taxon>
        <taxon>Chordata</taxon>
        <taxon>Craniata</taxon>
        <taxon>Vertebrata</taxon>
        <taxon>Euteleostomi</taxon>
        <taxon>Amphibia</taxon>
        <taxon>Batrachia</taxon>
        <taxon>Caudata</taxon>
        <taxon>Salamandroidea</taxon>
        <taxon>Salamandridae</taxon>
        <taxon>Pleurodelinae</taxon>
        <taxon>Pleurodeles</taxon>
    </lineage>
</organism>
<accession>A0AAV7T169</accession>
<reference evidence="2" key="1">
    <citation type="journal article" date="2022" name="bioRxiv">
        <title>Sequencing and chromosome-scale assembly of the giantPleurodeles waltlgenome.</title>
        <authorList>
            <person name="Brown T."/>
            <person name="Elewa A."/>
            <person name="Iarovenko S."/>
            <person name="Subramanian E."/>
            <person name="Araus A.J."/>
            <person name="Petzold A."/>
            <person name="Susuki M."/>
            <person name="Suzuki K.-i.T."/>
            <person name="Hayashi T."/>
            <person name="Toyoda A."/>
            <person name="Oliveira C."/>
            <person name="Osipova E."/>
            <person name="Leigh N.D."/>
            <person name="Simon A."/>
            <person name="Yun M.H."/>
        </authorList>
    </citation>
    <scope>NUCLEOTIDE SEQUENCE</scope>
    <source>
        <strain evidence="2">20211129_DDA</strain>
        <tissue evidence="2">Liver</tissue>
    </source>
</reference>
<feature type="signal peptide" evidence="1">
    <location>
        <begin position="1"/>
        <end position="25"/>
    </location>
</feature>
<evidence type="ECO:0000313" key="2">
    <source>
        <dbReference type="EMBL" id="KAJ1170071.1"/>
    </source>
</evidence>
<dbReference type="EMBL" id="JANPWB010000007">
    <property type="protein sequence ID" value="KAJ1170071.1"/>
    <property type="molecule type" value="Genomic_DNA"/>
</dbReference>
<keyword evidence="1" id="KW-0732">Signal</keyword>
<evidence type="ECO:0000256" key="1">
    <source>
        <dbReference type="SAM" id="SignalP"/>
    </source>
</evidence>
<proteinExistence type="predicted"/>
<gene>
    <name evidence="2" type="ORF">NDU88_001952</name>
</gene>
<dbReference type="AlphaFoldDB" id="A0AAV7T169"/>
<keyword evidence="3" id="KW-1185">Reference proteome</keyword>
<feature type="chain" id="PRO_5043967192" evidence="1">
    <location>
        <begin position="26"/>
        <end position="243"/>
    </location>
</feature>
<sequence>MIIRSWGAMMELALLKMWFRQGSDAVVDVCDLAVKEGGKGVAEVLRRWDVVGAGAGVGEFLHDVEDLFPVVHVVVDAFLEGGSLGGPGELVVPLDGVLEGSVGGRCLFLAPFLLEFSASLFVGPEVGGEPGGLSDGVVAGRFIDRGESVGAVVDPLPEAAGSCVDVGSVGWWGEGEGGDQLVIVDLVPAAAGDPLRVVVRGGFFEGEVDAVVVGPVEFSSVAEGDVAGGREDGVERVSGGVGE</sequence>
<dbReference type="Proteomes" id="UP001066276">
    <property type="component" value="Chromosome 4_1"/>
</dbReference>
<protein>
    <submittedName>
        <fullName evidence="2">Uncharacterized protein</fullName>
    </submittedName>
</protein>
<evidence type="ECO:0000313" key="3">
    <source>
        <dbReference type="Proteomes" id="UP001066276"/>
    </source>
</evidence>